<evidence type="ECO:0000313" key="3">
    <source>
        <dbReference type="Proteomes" id="UP000265520"/>
    </source>
</evidence>
<feature type="non-terminal residue" evidence="2">
    <location>
        <position position="1"/>
    </location>
</feature>
<organism evidence="2 3">
    <name type="scientific">Trifolium medium</name>
    <dbReference type="NCBI Taxonomy" id="97028"/>
    <lineage>
        <taxon>Eukaryota</taxon>
        <taxon>Viridiplantae</taxon>
        <taxon>Streptophyta</taxon>
        <taxon>Embryophyta</taxon>
        <taxon>Tracheophyta</taxon>
        <taxon>Spermatophyta</taxon>
        <taxon>Magnoliopsida</taxon>
        <taxon>eudicotyledons</taxon>
        <taxon>Gunneridae</taxon>
        <taxon>Pentapetalae</taxon>
        <taxon>rosids</taxon>
        <taxon>fabids</taxon>
        <taxon>Fabales</taxon>
        <taxon>Fabaceae</taxon>
        <taxon>Papilionoideae</taxon>
        <taxon>50 kb inversion clade</taxon>
        <taxon>NPAAA clade</taxon>
        <taxon>Hologalegina</taxon>
        <taxon>IRL clade</taxon>
        <taxon>Trifolieae</taxon>
        <taxon>Trifolium</taxon>
    </lineage>
</organism>
<name>A0A392PLH2_9FABA</name>
<accession>A0A392PLH2</accession>
<dbReference type="Proteomes" id="UP000265520">
    <property type="component" value="Unassembled WGS sequence"/>
</dbReference>
<evidence type="ECO:0000256" key="1">
    <source>
        <dbReference type="SAM" id="Phobius"/>
    </source>
</evidence>
<feature type="transmembrane region" description="Helical" evidence="1">
    <location>
        <begin position="12"/>
        <end position="34"/>
    </location>
</feature>
<sequence length="54" mass="5988">FRPSLWGCSSKLSPPLSAGVVVVMVDGCCSPFYLRREIDLIRCSSQTMVDGFLY</sequence>
<dbReference type="AlphaFoldDB" id="A0A392PLH2"/>
<keyword evidence="3" id="KW-1185">Reference proteome</keyword>
<comment type="caution">
    <text evidence="2">The sequence shown here is derived from an EMBL/GenBank/DDBJ whole genome shotgun (WGS) entry which is preliminary data.</text>
</comment>
<keyword evidence="1" id="KW-1133">Transmembrane helix</keyword>
<keyword evidence="1" id="KW-0472">Membrane</keyword>
<dbReference type="EMBL" id="LXQA010083857">
    <property type="protein sequence ID" value="MCI12359.1"/>
    <property type="molecule type" value="Genomic_DNA"/>
</dbReference>
<proteinExistence type="predicted"/>
<reference evidence="2 3" key="1">
    <citation type="journal article" date="2018" name="Front. Plant Sci.">
        <title>Red Clover (Trifolium pratense) and Zigzag Clover (T. medium) - A Picture of Genomic Similarities and Differences.</title>
        <authorList>
            <person name="Dluhosova J."/>
            <person name="Istvanek J."/>
            <person name="Nedelnik J."/>
            <person name="Repkova J."/>
        </authorList>
    </citation>
    <scope>NUCLEOTIDE SEQUENCE [LARGE SCALE GENOMIC DNA]</scope>
    <source>
        <strain evidence="3">cv. 10/8</strain>
        <tissue evidence="2">Leaf</tissue>
    </source>
</reference>
<keyword evidence="1" id="KW-0812">Transmembrane</keyword>
<evidence type="ECO:0000313" key="2">
    <source>
        <dbReference type="EMBL" id="MCI12359.1"/>
    </source>
</evidence>
<protein>
    <submittedName>
        <fullName evidence="2">Uncharacterized protein</fullName>
    </submittedName>
</protein>